<feature type="region of interest" description="Disordered" evidence="1">
    <location>
        <begin position="86"/>
        <end position="128"/>
    </location>
</feature>
<feature type="compositionally biased region" description="Low complexity" evidence="1">
    <location>
        <begin position="93"/>
        <end position="102"/>
    </location>
</feature>
<feature type="region of interest" description="Disordered" evidence="1">
    <location>
        <begin position="1"/>
        <end position="72"/>
    </location>
</feature>
<dbReference type="AlphaFoldDB" id="D2V656"/>
<dbReference type="InParanoid" id="D2V656"/>
<name>D2V656_NAEGR</name>
<accession>D2V656</accession>
<gene>
    <name evidence="2" type="ORF">NAEGRDRAFT_64317</name>
</gene>
<evidence type="ECO:0000313" key="3">
    <source>
        <dbReference type="Proteomes" id="UP000006671"/>
    </source>
</evidence>
<feature type="compositionally biased region" description="Low complexity" evidence="1">
    <location>
        <begin position="184"/>
        <end position="195"/>
    </location>
</feature>
<feature type="region of interest" description="Disordered" evidence="1">
    <location>
        <begin position="207"/>
        <end position="231"/>
    </location>
</feature>
<proteinExistence type="predicted"/>
<dbReference type="RefSeq" id="XP_002680518.1">
    <property type="nucleotide sequence ID" value="XM_002680472.1"/>
</dbReference>
<dbReference type="GeneID" id="8849404"/>
<dbReference type="EMBL" id="GG738853">
    <property type="protein sequence ID" value="EFC47774.1"/>
    <property type="molecule type" value="Genomic_DNA"/>
</dbReference>
<evidence type="ECO:0000313" key="2">
    <source>
        <dbReference type="EMBL" id="EFC47774.1"/>
    </source>
</evidence>
<evidence type="ECO:0000256" key="1">
    <source>
        <dbReference type="SAM" id="MobiDB-lite"/>
    </source>
</evidence>
<dbReference type="Proteomes" id="UP000006671">
    <property type="component" value="Unassembled WGS sequence"/>
</dbReference>
<feature type="region of interest" description="Disordered" evidence="1">
    <location>
        <begin position="155"/>
        <end position="195"/>
    </location>
</feature>
<dbReference type="KEGG" id="ngr:NAEGRDRAFT_64317"/>
<protein>
    <submittedName>
        <fullName evidence="2">Predicted protein</fullName>
    </submittedName>
</protein>
<feature type="compositionally biased region" description="Low complexity" evidence="1">
    <location>
        <begin position="12"/>
        <end position="36"/>
    </location>
</feature>
<feature type="compositionally biased region" description="Polar residues" evidence="1">
    <location>
        <begin position="1"/>
        <end position="11"/>
    </location>
</feature>
<organism evidence="3">
    <name type="scientific">Naegleria gruberi</name>
    <name type="common">Amoeba</name>
    <dbReference type="NCBI Taxonomy" id="5762"/>
    <lineage>
        <taxon>Eukaryota</taxon>
        <taxon>Discoba</taxon>
        <taxon>Heterolobosea</taxon>
        <taxon>Tetramitia</taxon>
        <taxon>Eutetramitia</taxon>
        <taxon>Vahlkampfiidae</taxon>
        <taxon>Naegleria</taxon>
    </lineage>
</organism>
<feature type="compositionally biased region" description="Basic and acidic residues" evidence="1">
    <location>
        <begin position="162"/>
        <end position="171"/>
    </location>
</feature>
<keyword evidence="3" id="KW-1185">Reference proteome</keyword>
<feature type="compositionally biased region" description="Low complexity" evidence="1">
    <location>
        <begin position="212"/>
        <end position="231"/>
    </location>
</feature>
<feature type="compositionally biased region" description="Polar residues" evidence="1">
    <location>
        <begin position="47"/>
        <end position="67"/>
    </location>
</feature>
<dbReference type="VEuPathDB" id="AmoebaDB:NAEGRDRAFT_64317"/>
<sequence length="311" mass="33275">MGNSQPTNITLSKKVPPSSRSPQPQPKQQQYRVQPSSPTKILPATIINETISSSPKKTNSSRRSSLVSDYESPELSSLVFGFVVGTPPKRSDSLSNNSDTTSVMSFGSPQSAPPVFSPSRKRSQSLYKEQRMVNSCKELKKNRIIPVNAEVALPKSSSMHALRTDKNDGISRGRSSTLGSVPKNGISRSSSFSNNNGGISAVVANPYSIVGPSSPSSPRSIPSSPSSPSSPLLLSLFSSSSSNMIASSNSPPLCIGINRNTVPLIHVSTPEEPHAYEHLSPTIQEVLLSKLDKTSKDKALKKLSRESAFVK</sequence>
<reference evidence="2 3" key="1">
    <citation type="journal article" date="2010" name="Cell">
        <title>The genome of Naegleria gruberi illuminates early eukaryotic versatility.</title>
        <authorList>
            <person name="Fritz-Laylin L.K."/>
            <person name="Prochnik S.E."/>
            <person name="Ginger M.L."/>
            <person name="Dacks J.B."/>
            <person name="Carpenter M.L."/>
            <person name="Field M.C."/>
            <person name="Kuo A."/>
            <person name="Paredez A."/>
            <person name="Chapman J."/>
            <person name="Pham J."/>
            <person name="Shu S."/>
            <person name="Neupane R."/>
            <person name="Cipriano M."/>
            <person name="Mancuso J."/>
            <person name="Tu H."/>
            <person name="Salamov A."/>
            <person name="Lindquist E."/>
            <person name="Shapiro H."/>
            <person name="Lucas S."/>
            <person name="Grigoriev I.V."/>
            <person name="Cande W.Z."/>
            <person name="Fulton C."/>
            <person name="Rokhsar D.S."/>
            <person name="Dawson S.C."/>
        </authorList>
    </citation>
    <scope>NUCLEOTIDE SEQUENCE [LARGE SCALE GENOMIC DNA]</scope>
    <source>
        <strain evidence="2 3">NEG-M</strain>
    </source>
</reference>